<dbReference type="GO" id="GO:0000981">
    <property type="term" value="F:DNA-binding transcription factor activity, RNA polymerase II-specific"/>
    <property type="evidence" value="ECO:0007669"/>
    <property type="project" value="TreeGrafter"/>
</dbReference>
<dbReference type="InterPro" id="IPR009057">
    <property type="entry name" value="Homeodomain-like_sf"/>
</dbReference>
<dbReference type="CDD" id="cd00086">
    <property type="entry name" value="homeodomain"/>
    <property type="match status" value="1"/>
</dbReference>
<dbReference type="InterPro" id="IPR001356">
    <property type="entry name" value="HD"/>
</dbReference>
<evidence type="ECO:0000313" key="9">
    <source>
        <dbReference type="EMBL" id="CAF3574373.1"/>
    </source>
</evidence>
<evidence type="ECO:0000256" key="4">
    <source>
        <dbReference type="PROSITE-ProRule" id="PRU00108"/>
    </source>
</evidence>
<dbReference type="Pfam" id="PF00046">
    <property type="entry name" value="Homeodomain"/>
    <property type="match status" value="1"/>
</dbReference>
<dbReference type="EMBL" id="CAJNOQ010000344">
    <property type="protein sequence ID" value="CAF0790162.1"/>
    <property type="molecule type" value="Genomic_DNA"/>
</dbReference>
<dbReference type="SUPFAM" id="SSF46689">
    <property type="entry name" value="Homeodomain-like"/>
    <property type="match status" value="1"/>
</dbReference>
<gene>
    <name evidence="8" type="ORF">GPM918_LOCUS2957</name>
    <name evidence="9" type="ORF">SRO942_LOCUS2957</name>
</gene>
<dbReference type="GO" id="GO:0000978">
    <property type="term" value="F:RNA polymerase II cis-regulatory region sequence-specific DNA binding"/>
    <property type="evidence" value="ECO:0007669"/>
    <property type="project" value="TreeGrafter"/>
</dbReference>
<evidence type="ECO:0000256" key="5">
    <source>
        <dbReference type="RuleBase" id="RU000682"/>
    </source>
</evidence>
<comment type="caution">
    <text evidence="8">The sequence shown here is derived from an EMBL/GenBank/DDBJ whole genome shotgun (WGS) entry which is preliminary data.</text>
</comment>
<evidence type="ECO:0000259" key="7">
    <source>
        <dbReference type="PROSITE" id="PS50071"/>
    </source>
</evidence>
<keyword evidence="1 4" id="KW-0238">DNA-binding</keyword>
<evidence type="ECO:0000256" key="3">
    <source>
        <dbReference type="ARBA" id="ARBA00023242"/>
    </source>
</evidence>
<feature type="domain" description="Homeobox" evidence="7">
    <location>
        <begin position="218"/>
        <end position="278"/>
    </location>
</feature>
<dbReference type="Proteomes" id="UP000681722">
    <property type="component" value="Unassembled WGS sequence"/>
</dbReference>
<evidence type="ECO:0000313" key="8">
    <source>
        <dbReference type="EMBL" id="CAF0790162.1"/>
    </source>
</evidence>
<protein>
    <recommendedName>
        <fullName evidence="7">Homeobox domain-containing protein</fullName>
    </recommendedName>
</protein>
<dbReference type="GO" id="GO:0005634">
    <property type="term" value="C:nucleus"/>
    <property type="evidence" value="ECO:0007669"/>
    <property type="project" value="UniProtKB-SubCell"/>
</dbReference>
<dbReference type="PANTHER" id="PTHR11636">
    <property type="entry name" value="POU DOMAIN"/>
    <property type="match status" value="1"/>
</dbReference>
<dbReference type="InterPro" id="IPR050255">
    <property type="entry name" value="POU_domain_TF"/>
</dbReference>
<keyword evidence="3 4" id="KW-0539">Nucleus</keyword>
<dbReference type="SMART" id="SM00389">
    <property type="entry name" value="HOX"/>
    <property type="match status" value="1"/>
</dbReference>
<feature type="compositionally biased region" description="Polar residues" evidence="6">
    <location>
        <begin position="194"/>
        <end position="204"/>
    </location>
</feature>
<keyword evidence="10" id="KW-1185">Reference proteome</keyword>
<organism evidence="8 10">
    <name type="scientific">Didymodactylos carnosus</name>
    <dbReference type="NCBI Taxonomy" id="1234261"/>
    <lineage>
        <taxon>Eukaryota</taxon>
        <taxon>Metazoa</taxon>
        <taxon>Spiralia</taxon>
        <taxon>Gnathifera</taxon>
        <taxon>Rotifera</taxon>
        <taxon>Eurotatoria</taxon>
        <taxon>Bdelloidea</taxon>
        <taxon>Philodinida</taxon>
        <taxon>Philodinidae</taxon>
        <taxon>Didymodactylos</taxon>
    </lineage>
</organism>
<comment type="subcellular location">
    <subcellularLocation>
        <location evidence="4 5">Nucleus</location>
    </subcellularLocation>
</comment>
<dbReference type="Gene3D" id="1.10.10.60">
    <property type="entry name" value="Homeodomain-like"/>
    <property type="match status" value="1"/>
</dbReference>
<dbReference type="PROSITE" id="PS50071">
    <property type="entry name" value="HOMEOBOX_2"/>
    <property type="match status" value="1"/>
</dbReference>
<keyword evidence="2 4" id="KW-0371">Homeobox</keyword>
<evidence type="ECO:0000256" key="1">
    <source>
        <dbReference type="ARBA" id="ARBA00023125"/>
    </source>
</evidence>
<sequence>MPILDLGYSLEELMFPENYHEYYLYKLSPSLVNHVPVSPQPSFSFEGMNSNYETRTLFHGQKIENLEWQSSKQTKHDATSDDNTAAVSSQLANFLAGCNSCYTSQVKSLESNETITAFLFPSLSIKVSHDSWPSDLPLTILPLNVEQRSLNSNHQLPPSSTSTKHSSSTNNANRTKSSISTSSSTSNDHLSVSPCSSQTSFQDISTHKSKDDCETNSNRRRRKRTIFTSADIESLKEAFILNPKPSQQDILALSELLGHDAYVIRVWFYNKRQATKKRSSTSLAGSSIVDDNLTFDL</sequence>
<dbReference type="OrthoDB" id="6159439at2759"/>
<dbReference type="AlphaFoldDB" id="A0A813S4X3"/>
<reference evidence="8" key="1">
    <citation type="submission" date="2021-02" db="EMBL/GenBank/DDBJ databases">
        <authorList>
            <person name="Nowell W R."/>
        </authorList>
    </citation>
    <scope>NUCLEOTIDE SEQUENCE</scope>
</reference>
<feature type="region of interest" description="Disordered" evidence="6">
    <location>
        <begin position="150"/>
        <end position="219"/>
    </location>
</feature>
<dbReference type="EMBL" id="CAJOBC010000344">
    <property type="protein sequence ID" value="CAF3574373.1"/>
    <property type="molecule type" value="Genomic_DNA"/>
</dbReference>
<feature type="compositionally biased region" description="Low complexity" evidence="6">
    <location>
        <begin position="159"/>
        <end position="193"/>
    </location>
</feature>
<name>A0A813S4X3_9BILA</name>
<evidence type="ECO:0000256" key="2">
    <source>
        <dbReference type="ARBA" id="ARBA00023155"/>
    </source>
</evidence>
<evidence type="ECO:0000256" key="6">
    <source>
        <dbReference type="SAM" id="MobiDB-lite"/>
    </source>
</evidence>
<accession>A0A813S4X3</accession>
<feature type="DNA-binding region" description="Homeobox" evidence="4">
    <location>
        <begin position="220"/>
        <end position="279"/>
    </location>
</feature>
<evidence type="ECO:0000313" key="10">
    <source>
        <dbReference type="Proteomes" id="UP000663829"/>
    </source>
</evidence>
<proteinExistence type="predicted"/>
<dbReference type="Proteomes" id="UP000663829">
    <property type="component" value="Unassembled WGS sequence"/>
</dbReference>